<dbReference type="GO" id="GO:0003959">
    <property type="term" value="F:NADPH dehydrogenase activity"/>
    <property type="evidence" value="ECO:0007669"/>
    <property type="project" value="UniProtKB-EC"/>
</dbReference>
<evidence type="ECO:0000256" key="2">
    <source>
        <dbReference type="ARBA" id="ARBA00022630"/>
    </source>
</evidence>
<organism evidence="7 8">
    <name type="scientific">Paraburkholderia dioscoreae</name>
    <dbReference type="NCBI Taxonomy" id="2604047"/>
    <lineage>
        <taxon>Bacteria</taxon>
        <taxon>Pseudomonadati</taxon>
        <taxon>Pseudomonadota</taxon>
        <taxon>Betaproteobacteria</taxon>
        <taxon>Burkholderiales</taxon>
        <taxon>Burkholderiaceae</taxon>
        <taxon>Paraburkholderia</taxon>
    </lineage>
</organism>
<dbReference type="GO" id="GO:0010181">
    <property type="term" value="F:FMN binding"/>
    <property type="evidence" value="ECO:0007669"/>
    <property type="project" value="InterPro"/>
</dbReference>
<dbReference type="EMBL" id="LR699553">
    <property type="protein sequence ID" value="VVD27534.1"/>
    <property type="molecule type" value="Genomic_DNA"/>
</dbReference>
<dbReference type="Pfam" id="PF00724">
    <property type="entry name" value="Oxidored_FMN"/>
    <property type="match status" value="1"/>
</dbReference>
<evidence type="ECO:0000259" key="6">
    <source>
        <dbReference type="Pfam" id="PF00724"/>
    </source>
</evidence>
<sequence>MNPRLFSSLTLRSVSLPNRIVISPMSTYSSEDGFANDWHLVNYGKFAQSGAGMVMVETAAVSPDGRGTYGDLGLWSDDHVAPLARVAAFIRSQGSVPALQIGHSGRKGSMQRPWEGYGVLTDVEAARGEPAWQTVAPSAIAAADGWPEPMEMSRRELEEVALAWEAAARRAADAGFDVLEVHCAHGYLLHEFLSPVANQRSDEYGGDATRRMAYPLEIVKRVRAVWPAEKPLMCRVSSVDGVEGGYDIEDTVAFARELKALGVDVVDCSSGGISGFATVSSRLPRTYGHQVPYAARVRAGAGISTMAVGLIINAQQAEEVLEGEQADLIGIGREALHNPNWALHARHELGQDTFDGWPAPYGWWLAKRARLIKSMDEAGVPRPVGHQHVY</sequence>
<dbReference type="CDD" id="cd02932">
    <property type="entry name" value="OYE_YqiM_FMN"/>
    <property type="match status" value="1"/>
</dbReference>
<dbReference type="EC" id="1.6.99.1" evidence="7"/>
<keyword evidence="2" id="KW-0285">Flavoprotein</keyword>
<gene>
    <name evidence="7" type="primary">namA</name>
    <name evidence="7" type="ORF">PDMSB3_1072</name>
</gene>
<dbReference type="PANTHER" id="PTHR43303">
    <property type="entry name" value="NADPH DEHYDROGENASE C23G7.10C-RELATED"/>
    <property type="match status" value="1"/>
</dbReference>
<proteinExistence type="predicted"/>
<evidence type="ECO:0000313" key="7">
    <source>
        <dbReference type="EMBL" id="VVD27534.1"/>
    </source>
</evidence>
<reference evidence="7 8" key="1">
    <citation type="submission" date="2019-08" db="EMBL/GenBank/DDBJ databases">
        <authorList>
            <person name="Herpell B J."/>
        </authorList>
    </citation>
    <scope>NUCLEOTIDE SEQUENCE [LARGE SCALE GENOMIC DNA]</scope>
    <source>
        <strain evidence="8">Msb3</strain>
    </source>
</reference>
<keyword evidence="8" id="KW-1185">Reference proteome</keyword>
<dbReference type="KEGG" id="pdio:PDMSB3_1072"/>
<accession>A0A5Q4ZBF5</accession>
<dbReference type="GO" id="GO:0050661">
    <property type="term" value="F:NADP binding"/>
    <property type="evidence" value="ECO:0007669"/>
    <property type="project" value="InterPro"/>
</dbReference>
<evidence type="ECO:0000256" key="3">
    <source>
        <dbReference type="ARBA" id="ARBA00022643"/>
    </source>
</evidence>
<keyword evidence="3" id="KW-0288">FMN</keyword>
<protein>
    <submittedName>
        <fullName evidence="7">NADPH dehydrogenase</fullName>
        <ecNumber evidence="7">1.6.99.1</ecNumber>
    </submittedName>
</protein>
<evidence type="ECO:0000256" key="1">
    <source>
        <dbReference type="ARBA" id="ARBA00001917"/>
    </source>
</evidence>
<dbReference type="Gene3D" id="3.20.20.70">
    <property type="entry name" value="Aldolase class I"/>
    <property type="match status" value="1"/>
</dbReference>
<evidence type="ECO:0000313" key="8">
    <source>
        <dbReference type="Proteomes" id="UP000325811"/>
    </source>
</evidence>
<comment type="cofactor">
    <cofactor evidence="1">
        <name>FMN</name>
        <dbReference type="ChEBI" id="CHEBI:58210"/>
    </cofactor>
</comment>
<dbReference type="PANTHER" id="PTHR43303:SF4">
    <property type="entry name" value="NADPH DEHYDROGENASE C23G7.10C-RELATED"/>
    <property type="match status" value="1"/>
</dbReference>
<dbReference type="RefSeq" id="WP_165185226.1">
    <property type="nucleotide sequence ID" value="NZ_LR699553.1"/>
</dbReference>
<feature type="domain" description="NADH:flavin oxidoreductase/NADH oxidase N-terminal" evidence="6">
    <location>
        <begin position="5"/>
        <end position="349"/>
    </location>
</feature>
<keyword evidence="5 7" id="KW-0560">Oxidoreductase</keyword>
<dbReference type="InterPro" id="IPR001155">
    <property type="entry name" value="OxRdtase_FMN_N"/>
</dbReference>
<dbReference type="AlphaFoldDB" id="A0A5Q4ZBF5"/>
<dbReference type="InterPro" id="IPR044152">
    <property type="entry name" value="YqjM-like"/>
</dbReference>
<evidence type="ECO:0000256" key="5">
    <source>
        <dbReference type="ARBA" id="ARBA00023002"/>
    </source>
</evidence>
<keyword evidence="4" id="KW-0521">NADP</keyword>
<dbReference type="InterPro" id="IPR013785">
    <property type="entry name" value="Aldolase_TIM"/>
</dbReference>
<name>A0A5Q4ZBF5_9BURK</name>
<dbReference type="Proteomes" id="UP000325811">
    <property type="component" value="Chromosome I"/>
</dbReference>
<dbReference type="SUPFAM" id="SSF51395">
    <property type="entry name" value="FMN-linked oxidoreductases"/>
    <property type="match status" value="1"/>
</dbReference>
<evidence type="ECO:0000256" key="4">
    <source>
        <dbReference type="ARBA" id="ARBA00022857"/>
    </source>
</evidence>